<dbReference type="AlphaFoldDB" id="A0A9P1N022"/>
<feature type="compositionally biased region" description="Low complexity" evidence="1">
    <location>
        <begin position="86"/>
        <end position="98"/>
    </location>
</feature>
<keyword evidence="2" id="KW-0732">Signal</keyword>
<evidence type="ECO:0000256" key="2">
    <source>
        <dbReference type="SAM" id="SignalP"/>
    </source>
</evidence>
<protein>
    <recommendedName>
        <fullName evidence="5">SXP/RAL-2 family protein Ani s 5-like cation-binding domain-containing protein</fullName>
    </recommendedName>
</protein>
<feature type="compositionally biased region" description="Basic and acidic residues" evidence="1">
    <location>
        <begin position="173"/>
        <end position="184"/>
    </location>
</feature>
<comment type="caution">
    <text evidence="3">The sequence shown here is derived from an EMBL/GenBank/DDBJ whole genome shotgun (WGS) entry which is preliminary data.</text>
</comment>
<name>A0A9P1N022_9PELO</name>
<feature type="region of interest" description="Disordered" evidence="1">
    <location>
        <begin position="81"/>
        <end position="103"/>
    </location>
</feature>
<evidence type="ECO:0000256" key="1">
    <source>
        <dbReference type="SAM" id="MobiDB-lite"/>
    </source>
</evidence>
<evidence type="ECO:0000313" key="3">
    <source>
        <dbReference type="EMBL" id="CAI5446002.1"/>
    </source>
</evidence>
<feature type="signal peptide" evidence="2">
    <location>
        <begin position="1"/>
        <end position="17"/>
    </location>
</feature>
<feature type="region of interest" description="Disordered" evidence="1">
    <location>
        <begin position="167"/>
        <end position="224"/>
    </location>
</feature>
<dbReference type="EMBL" id="CANHGI010000003">
    <property type="protein sequence ID" value="CAI5446002.1"/>
    <property type="molecule type" value="Genomic_DNA"/>
</dbReference>
<accession>A0A9P1N022</accession>
<proteinExistence type="predicted"/>
<sequence length="245" mass="28381">MRNLSLFIIIFPIAIQSYYFKRTTYGDAGSSSVDYVNSYYGFPSFNQPSEMRRRPSFGLYPPQQQFLRQEHPFDFGPFGHRIGGANENEQPQEEPQNNIPTNRENAMKKAKPGLWKRGESIRSEIQQKHEQIRRQLAEESADIREKFADLHKRLVAKNLKMMRVSLKKMGRKSKSEEKEEEKLNLKAPEAPEESLAQVEEVKTEQINDQVPNPPQPLVQYPSQQSFSVVESRPIRVSQDGKTIEI</sequence>
<dbReference type="OrthoDB" id="5810717at2759"/>
<evidence type="ECO:0000313" key="4">
    <source>
        <dbReference type="Proteomes" id="UP001152747"/>
    </source>
</evidence>
<feature type="chain" id="PRO_5040349770" description="SXP/RAL-2 family protein Ani s 5-like cation-binding domain-containing protein" evidence="2">
    <location>
        <begin position="18"/>
        <end position="245"/>
    </location>
</feature>
<evidence type="ECO:0008006" key="5">
    <source>
        <dbReference type="Google" id="ProtNLM"/>
    </source>
</evidence>
<dbReference type="Proteomes" id="UP001152747">
    <property type="component" value="Unassembled WGS sequence"/>
</dbReference>
<keyword evidence="4" id="KW-1185">Reference proteome</keyword>
<organism evidence="3 4">
    <name type="scientific">Caenorhabditis angaria</name>
    <dbReference type="NCBI Taxonomy" id="860376"/>
    <lineage>
        <taxon>Eukaryota</taxon>
        <taxon>Metazoa</taxon>
        <taxon>Ecdysozoa</taxon>
        <taxon>Nematoda</taxon>
        <taxon>Chromadorea</taxon>
        <taxon>Rhabditida</taxon>
        <taxon>Rhabditina</taxon>
        <taxon>Rhabditomorpha</taxon>
        <taxon>Rhabditoidea</taxon>
        <taxon>Rhabditidae</taxon>
        <taxon>Peloderinae</taxon>
        <taxon>Caenorhabditis</taxon>
    </lineage>
</organism>
<reference evidence="3" key="1">
    <citation type="submission" date="2022-11" db="EMBL/GenBank/DDBJ databases">
        <authorList>
            <person name="Kikuchi T."/>
        </authorList>
    </citation>
    <scope>NUCLEOTIDE SEQUENCE</scope>
    <source>
        <strain evidence="3">PS1010</strain>
    </source>
</reference>
<gene>
    <name evidence="3" type="ORF">CAMP_LOCUS8639</name>
</gene>